<sequence>MISKDEHDLDCGHPIMFNRDPVSKIGDNRNSKGRSRWKKEMIAFSMLEDKIVATRILNYFDPDRTPVIVCNEINHGMVEKEVLALLPILDIGYTMLVSHAIKALIRLSTLVWLVQSSEVNGRPRRCSEVLSTWTIEVSRCRKGEDEILGTLAASITPRDEVDEMLIAIAPQKQLKYAIIMPWPTVEKDKSLLVVSFDESARIKKKEEANSAIVWKFSRMGSCGDS</sequence>
<reference evidence="1 2" key="1">
    <citation type="submission" date="2021-11" db="EMBL/GenBank/DDBJ databases">
        <authorList>
            <person name="Islam A."/>
            <person name="Islam S."/>
            <person name="Flora M.S."/>
            <person name="Rahman M."/>
            <person name="Ziaur R.M."/>
            <person name="Epstein J.H."/>
            <person name="Hassan M."/>
            <person name="Klassen M."/>
            <person name="Woodard K."/>
            <person name="Webb A."/>
            <person name="Webby R.J."/>
            <person name="El Zowalaty M.E."/>
        </authorList>
    </citation>
    <scope>NUCLEOTIDE SEQUENCE [LARGE SCALE GENOMIC DNA]</scope>
    <source>
        <strain evidence="1">Pbs1</strain>
    </source>
</reference>
<proteinExistence type="predicted"/>
<name>A0ABN8D7I6_9STRA</name>
<protein>
    <submittedName>
        <fullName evidence="1">Uncharacterized protein</fullName>
    </submittedName>
</protein>
<dbReference type="EMBL" id="CAKLCB010000292">
    <property type="protein sequence ID" value="CAH0519308.1"/>
    <property type="molecule type" value="Genomic_DNA"/>
</dbReference>
<keyword evidence="2" id="KW-1185">Reference proteome</keyword>
<dbReference type="Proteomes" id="UP001158986">
    <property type="component" value="Unassembled WGS sequence"/>
</dbReference>
<organism evidence="1 2">
    <name type="scientific">Peronospora belbahrii</name>
    <dbReference type="NCBI Taxonomy" id="622444"/>
    <lineage>
        <taxon>Eukaryota</taxon>
        <taxon>Sar</taxon>
        <taxon>Stramenopiles</taxon>
        <taxon>Oomycota</taxon>
        <taxon>Peronosporomycetes</taxon>
        <taxon>Peronosporales</taxon>
        <taxon>Peronosporaceae</taxon>
        <taxon>Peronospora</taxon>
    </lineage>
</organism>
<gene>
    <name evidence="1" type="ORF">PBS001_LOCUS5839</name>
</gene>
<comment type="caution">
    <text evidence="1">The sequence shown here is derived from an EMBL/GenBank/DDBJ whole genome shotgun (WGS) entry which is preliminary data.</text>
</comment>
<evidence type="ECO:0000313" key="1">
    <source>
        <dbReference type="EMBL" id="CAH0519308.1"/>
    </source>
</evidence>
<evidence type="ECO:0000313" key="2">
    <source>
        <dbReference type="Proteomes" id="UP001158986"/>
    </source>
</evidence>
<accession>A0ABN8D7I6</accession>